<evidence type="ECO:0000313" key="1">
    <source>
        <dbReference type="EMBL" id="EJW97864.1"/>
    </source>
</evidence>
<dbReference type="InterPro" id="IPR000836">
    <property type="entry name" value="PRTase_dom"/>
</dbReference>
<organism evidence="1">
    <name type="scientific">gut metagenome</name>
    <dbReference type="NCBI Taxonomy" id="749906"/>
    <lineage>
        <taxon>unclassified sequences</taxon>
        <taxon>metagenomes</taxon>
        <taxon>organismal metagenomes</taxon>
    </lineage>
</organism>
<name>J9GES7_9ZZZZ</name>
<gene>
    <name evidence="1" type="ORF">EVA_14029</name>
</gene>
<dbReference type="InterPro" id="IPR029057">
    <property type="entry name" value="PRTase-like"/>
</dbReference>
<dbReference type="Gene3D" id="3.40.50.2020">
    <property type="match status" value="1"/>
</dbReference>
<comment type="caution">
    <text evidence="1">The sequence shown here is derived from an EMBL/GenBank/DDBJ whole genome shotgun (WGS) entry which is preliminary data.</text>
</comment>
<protein>
    <submittedName>
        <fullName evidence="1">Uncharacterized protein</fullName>
    </submittedName>
</protein>
<dbReference type="AlphaFoldDB" id="J9GES7"/>
<reference evidence="1" key="1">
    <citation type="journal article" date="2012" name="PLoS ONE">
        <title>Gene sets for utilization of primary and secondary nutrition supplies in the distal gut of endangered iberian lynx.</title>
        <authorList>
            <person name="Alcaide M."/>
            <person name="Messina E."/>
            <person name="Richter M."/>
            <person name="Bargiela R."/>
            <person name="Peplies J."/>
            <person name="Huws S.A."/>
            <person name="Newbold C.J."/>
            <person name="Golyshin P.N."/>
            <person name="Simon M.A."/>
            <person name="Lopez G."/>
            <person name="Yakimov M.M."/>
            <person name="Ferrer M."/>
        </authorList>
    </citation>
    <scope>NUCLEOTIDE SEQUENCE</scope>
</reference>
<proteinExistence type="predicted"/>
<dbReference type="EMBL" id="AMCI01004545">
    <property type="protein sequence ID" value="EJW97864.1"/>
    <property type="molecule type" value="Genomic_DNA"/>
</dbReference>
<dbReference type="CDD" id="cd06223">
    <property type="entry name" value="PRTases_typeI"/>
    <property type="match status" value="1"/>
</dbReference>
<accession>J9GES7</accession>
<dbReference type="SUPFAM" id="SSF53271">
    <property type="entry name" value="PRTase-like"/>
    <property type="match status" value="1"/>
</dbReference>
<sequence>MVDDVLTTGATFLQLRRKLIAHGARFVIGMFLAKTIAFEDERKAEEGG</sequence>